<organism evidence="5 6">
    <name type="scientific">Salana multivorans</name>
    <dbReference type="NCBI Taxonomy" id="120377"/>
    <lineage>
        <taxon>Bacteria</taxon>
        <taxon>Bacillati</taxon>
        <taxon>Actinomycetota</taxon>
        <taxon>Actinomycetes</taxon>
        <taxon>Micrococcales</taxon>
        <taxon>Beutenbergiaceae</taxon>
        <taxon>Salana</taxon>
    </lineage>
</organism>
<name>A0A3N2D0N2_9MICO</name>
<evidence type="ECO:0000256" key="1">
    <source>
        <dbReference type="ARBA" id="ARBA00023015"/>
    </source>
</evidence>
<dbReference type="Pfam" id="PF00196">
    <property type="entry name" value="GerE"/>
    <property type="match status" value="1"/>
</dbReference>
<evidence type="ECO:0000256" key="2">
    <source>
        <dbReference type="ARBA" id="ARBA00023125"/>
    </source>
</evidence>
<sequence length="868" mass="94042">MPPSRDRVTHASIAGVVDRPRLYRVIGSPLVRVCVVQGPSGCGKTTLLRSWLLHETNRAPVLWVSLNDTITSRQSFWHHVATSAARLGGLSEEQMRRTRAQLAMAADPVRIAADLLTSTDPVTIALDAYEYLGAAMPEIDADLARLVVAVPDLRLLITTRTSTGLADVDPPGGIARVITLGELALTTDEVQSLIEDQTGLDDPRLAASIASATRGYALAVRAVVLTLAQLGTVPRLDSAEWNAVVASRLESLLPDPVAVRFVTDTSVPPYVGVDLATALSDNPDAADLLAMLERSGFGRWIPYSRRGPVFQYVDAIRDTFRARAKADPERFRRSCVTTAQWLLENEEVVEQALQFAIDGEDYALADRVFVSVVIGNPDSYITDRFLPALRTVPPEVLDRYPMLAFALALALLTNTMVRAQGPWAARIAYGSTARPSYIEPTVDAFTLAGMQAIARRFDGRFHESADAAQEALALVDAIPPDLRVRYGETVGTVMRQLSYSLLQRGRIEEALDAVHRSVALLPTQTTRNYSTVYAAGINAFAGDLVRARAAFRAIDDDAWPAGLRNTYLNGPGLIAEGYELLDALDFAGAIEHLRGTVPYNHTAEFWPFFAGISVSARHGLGQAHAEAIRISAELAEPVPPPGVGDNVATERLQAAIALAWLAGGEHREAVGALADQPATSPYTAAARVAILLAEGRDDEALRRTSELLDLAGHTIRTRAELQTYGAVAALRAGDAERAWRWLNAATLAWESYGPRMHVALLTPSDRRLLYDLGVERESPSIRRYLDVPSSAGRPSVATTVSLTKREMVVLGTLVEHDGIRAVATALVVSPHTVKSQLQSIYRKLGVSSRQAAIAVARELGLLDQLPRH</sequence>
<keyword evidence="2" id="KW-0238">DNA-binding</keyword>
<evidence type="ECO:0000259" key="4">
    <source>
        <dbReference type="PROSITE" id="PS50043"/>
    </source>
</evidence>
<proteinExistence type="predicted"/>
<dbReference type="Proteomes" id="UP000275356">
    <property type="component" value="Unassembled WGS sequence"/>
</dbReference>
<dbReference type="SUPFAM" id="SSF52540">
    <property type="entry name" value="P-loop containing nucleoside triphosphate hydrolases"/>
    <property type="match status" value="1"/>
</dbReference>
<dbReference type="InterPro" id="IPR016032">
    <property type="entry name" value="Sig_transdc_resp-reg_C-effctor"/>
</dbReference>
<dbReference type="Gene3D" id="3.40.50.300">
    <property type="entry name" value="P-loop containing nucleotide triphosphate hydrolases"/>
    <property type="match status" value="1"/>
</dbReference>
<dbReference type="InterPro" id="IPR000792">
    <property type="entry name" value="Tscrpt_reg_LuxR_C"/>
</dbReference>
<evidence type="ECO:0000313" key="5">
    <source>
        <dbReference type="EMBL" id="ROR93326.1"/>
    </source>
</evidence>
<reference evidence="5 6" key="1">
    <citation type="submission" date="2018-11" db="EMBL/GenBank/DDBJ databases">
        <title>Sequencing the genomes of 1000 actinobacteria strains.</title>
        <authorList>
            <person name="Klenk H.-P."/>
        </authorList>
    </citation>
    <scope>NUCLEOTIDE SEQUENCE [LARGE SCALE GENOMIC DNA]</scope>
    <source>
        <strain evidence="5 6">DSM 13521</strain>
    </source>
</reference>
<protein>
    <submittedName>
        <fullName evidence="5">LuxR family maltose regulon positive regulatory protein</fullName>
    </submittedName>
</protein>
<feature type="domain" description="HTH luxR-type" evidence="4">
    <location>
        <begin position="795"/>
        <end position="860"/>
    </location>
</feature>
<dbReference type="PROSITE" id="PS50043">
    <property type="entry name" value="HTH_LUXR_2"/>
    <property type="match status" value="1"/>
</dbReference>
<dbReference type="InterPro" id="IPR011990">
    <property type="entry name" value="TPR-like_helical_dom_sf"/>
</dbReference>
<dbReference type="PANTHER" id="PTHR43214:SF41">
    <property type="entry name" value="NITRATE_NITRITE RESPONSE REGULATOR PROTEIN NARP"/>
    <property type="match status" value="1"/>
</dbReference>
<dbReference type="Gene3D" id="1.10.10.10">
    <property type="entry name" value="Winged helix-like DNA-binding domain superfamily/Winged helix DNA-binding domain"/>
    <property type="match status" value="1"/>
</dbReference>
<dbReference type="RefSeq" id="WP_148059627.1">
    <property type="nucleotide sequence ID" value="NZ_CALFQU010000051.1"/>
</dbReference>
<dbReference type="Gene3D" id="1.25.40.10">
    <property type="entry name" value="Tetratricopeptide repeat domain"/>
    <property type="match status" value="1"/>
</dbReference>
<dbReference type="PANTHER" id="PTHR43214">
    <property type="entry name" value="TWO-COMPONENT RESPONSE REGULATOR"/>
    <property type="match status" value="1"/>
</dbReference>
<dbReference type="GO" id="GO:0003677">
    <property type="term" value="F:DNA binding"/>
    <property type="evidence" value="ECO:0007669"/>
    <property type="project" value="UniProtKB-KW"/>
</dbReference>
<dbReference type="AlphaFoldDB" id="A0A3N2D0N2"/>
<dbReference type="CDD" id="cd06170">
    <property type="entry name" value="LuxR_C_like"/>
    <property type="match status" value="1"/>
</dbReference>
<keyword evidence="1" id="KW-0805">Transcription regulation</keyword>
<dbReference type="SMART" id="SM00421">
    <property type="entry name" value="HTH_LUXR"/>
    <property type="match status" value="1"/>
</dbReference>
<dbReference type="OrthoDB" id="134985at2"/>
<dbReference type="GO" id="GO:0006355">
    <property type="term" value="P:regulation of DNA-templated transcription"/>
    <property type="evidence" value="ECO:0007669"/>
    <property type="project" value="InterPro"/>
</dbReference>
<gene>
    <name evidence="5" type="ORF">EDD28_2738</name>
</gene>
<comment type="caution">
    <text evidence="5">The sequence shown here is derived from an EMBL/GenBank/DDBJ whole genome shotgun (WGS) entry which is preliminary data.</text>
</comment>
<evidence type="ECO:0000256" key="3">
    <source>
        <dbReference type="ARBA" id="ARBA00023163"/>
    </source>
</evidence>
<dbReference type="InterPro" id="IPR027417">
    <property type="entry name" value="P-loop_NTPase"/>
</dbReference>
<dbReference type="EMBL" id="RKHQ01000002">
    <property type="protein sequence ID" value="ROR93326.1"/>
    <property type="molecule type" value="Genomic_DNA"/>
</dbReference>
<keyword evidence="3" id="KW-0804">Transcription</keyword>
<accession>A0A3N2D0N2</accession>
<keyword evidence="6" id="KW-1185">Reference proteome</keyword>
<evidence type="ECO:0000313" key="6">
    <source>
        <dbReference type="Proteomes" id="UP000275356"/>
    </source>
</evidence>
<dbReference type="SUPFAM" id="SSF46894">
    <property type="entry name" value="C-terminal effector domain of the bipartite response regulators"/>
    <property type="match status" value="1"/>
</dbReference>
<dbReference type="InterPro" id="IPR036388">
    <property type="entry name" value="WH-like_DNA-bd_sf"/>
</dbReference>
<dbReference type="InterPro" id="IPR039420">
    <property type="entry name" value="WalR-like"/>
</dbReference>